<gene>
    <name evidence="2" type="ORF">JIN85_20055</name>
</gene>
<evidence type="ECO:0000313" key="3">
    <source>
        <dbReference type="Proteomes" id="UP000603141"/>
    </source>
</evidence>
<feature type="signal peptide" evidence="1">
    <location>
        <begin position="1"/>
        <end position="20"/>
    </location>
</feature>
<proteinExistence type="predicted"/>
<organism evidence="2 3">
    <name type="scientific">Luteolibacter pohnpeiensis</name>
    <dbReference type="NCBI Taxonomy" id="454153"/>
    <lineage>
        <taxon>Bacteria</taxon>
        <taxon>Pseudomonadati</taxon>
        <taxon>Verrucomicrobiota</taxon>
        <taxon>Verrucomicrobiia</taxon>
        <taxon>Verrucomicrobiales</taxon>
        <taxon>Verrucomicrobiaceae</taxon>
        <taxon>Luteolibacter</taxon>
    </lineage>
</organism>
<name>A0A934SBX6_9BACT</name>
<keyword evidence="3" id="KW-1185">Reference proteome</keyword>
<dbReference type="EMBL" id="JAENIJ010000081">
    <property type="protein sequence ID" value="MBK1884716.1"/>
    <property type="molecule type" value="Genomic_DNA"/>
</dbReference>
<dbReference type="Proteomes" id="UP000603141">
    <property type="component" value="Unassembled WGS sequence"/>
</dbReference>
<reference evidence="2" key="1">
    <citation type="submission" date="2021-01" db="EMBL/GenBank/DDBJ databases">
        <title>Modified the classification status of verrucomicrobia.</title>
        <authorList>
            <person name="Feng X."/>
        </authorList>
    </citation>
    <scope>NUCLEOTIDE SEQUENCE</scope>
    <source>
        <strain evidence="2">KCTC 22041</strain>
    </source>
</reference>
<keyword evidence="1" id="KW-0732">Signal</keyword>
<evidence type="ECO:0008006" key="4">
    <source>
        <dbReference type="Google" id="ProtNLM"/>
    </source>
</evidence>
<dbReference type="AlphaFoldDB" id="A0A934SBX6"/>
<evidence type="ECO:0000313" key="2">
    <source>
        <dbReference type="EMBL" id="MBK1884716.1"/>
    </source>
</evidence>
<comment type="caution">
    <text evidence="2">The sequence shown here is derived from an EMBL/GenBank/DDBJ whole genome shotgun (WGS) entry which is preliminary data.</text>
</comment>
<evidence type="ECO:0000256" key="1">
    <source>
        <dbReference type="SAM" id="SignalP"/>
    </source>
</evidence>
<protein>
    <recommendedName>
        <fullName evidence="4">Lipid/polyisoprenoid-binding YceI-like domain-containing protein</fullName>
    </recommendedName>
</protein>
<feature type="chain" id="PRO_5037979401" description="Lipid/polyisoprenoid-binding YceI-like domain-containing protein" evidence="1">
    <location>
        <begin position="21"/>
        <end position="176"/>
    </location>
</feature>
<accession>A0A934SBX6</accession>
<dbReference type="RefSeq" id="WP_200274162.1">
    <property type="nucleotide sequence ID" value="NZ_JAENIJ010000081.1"/>
</dbReference>
<sequence length="176" mass="19393">MKQRFISLLTLLCLAQGGLASDKVIDYAKALSLVIAYDSAGGGSISVILKNSSTEKLELILNDKEIEGRFSIEGGQDKDNFYDKDYLRKLLTSHWFSGHRELKSNGEIKWTARLEELVYPHDTPVTPQSIAGKSVSLSLDRLAVIPGVRKGNIPVKIQSNTLEIPKIEQDVTGNGH</sequence>